<dbReference type="EMBL" id="VBPB01000089">
    <property type="protein sequence ID" value="TMQ72900.1"/>
    <property type="molecule type" value="Genomic_DNA"/>
</dbReference>
<gene>
    <name evidence="4" type="ORF">E6K81_06135</name>
</gene>
<evidence type="ECO:0000313" key="4">
    <source>
        <dbReference type="EMBL" id="TMQ72900.1"/>
    </source>
</evidence>
<dbReference type="Pfam" id="PF00174">
    <property type="entry name" value="Oxidored_molyb"/>
    <property type="match status" value="1"/>
</dbReference>
<feature type="domain" description="Oxidoreductase molybdopterin-binding" evidence="3">
    <location>
        <begin position="188"/>
        <end position="345"/>
    </location>
</feature>
<feature type="compositionally biased region" description="Acidic residues" evidence="1">
    <location>
        <begin position="1"/>
        <end position="11"/>
    </location>
</feature>
<evidence type="ECO:0000256" key="2">
    <source>
        <dbReference type="SAM" id="Phobius"/>
    </source>
</evidence>
<organism evidence="4 5">
    <name type="scientific">Eiseniibacteriota bacterium</name>
    <dbReference type="NCBI Taxonomy" id="2212470"/>
    <lineage>
        <taxon>Bacteria</taxon>
        <taxon>Candidatus Eiseniibacteriota</taxon>
    </lineage>
</organism>
<accession>A0A538UAL8</accession>
<dbReference type="PANTHER" id="PTHR43032:SF2">
    <property type="entry name" value="BLL0505 PROTEIN"/>
    <property type="match status" value="1"/>
</dbReference>
<dbReference type="Gene3D" id="3.90.420.10">
    <property type="entry name" value="Oxidoreductase, molybdopterin-binding domain"/>
    <property type="match status" value="1"/>
</dbReference>
<dbReference type="Proteomes" id="UP000319771">
    <property type="component" value="Unassembled WGS sequence"/>
</dbReference>
<reference evidence="4 5" key="1">
    <citation type="journal article" date="2019" name="Nat. Microbiol.">
        <title>Mediterranean grassland soil C-N compound turnover is dependent on rainfall and depth, and is mediated by genomically divergent microorganisms.</title>
        <authorList>
            <person name="Diamond S."/>
            <person name="Andeer P.F."/>
            <person name="Li Z."/>
            <person name="Crits-Christoph A."/>
            <person name="Burstein D."/>
            <person name="Anantharaman K."/>
            <person name="Lane K.R."/>
            <person name="Thomas B.C."/>
            <person name="Pan C."/>
            <person name="Northen T.R."/>
            <person name="Banfield J.F."/>
        </authorList>
    </citation>
    <scope>NUCLEOTIDE SEQUENCE [LARGE SCALE GENOMIC DNA]</scope>
    <source>
        <strain evidence="4">WS_11</strain>
    </source>
</reference>
<dbReference type="InterPro" id="IPR000572">
    <property type="entry name" value="OxRdtase_Mopterin-bd_dom"/>
</dbReference>
<feature type="transmembrane region" description="Helical" evidence="2">
    <location>
        <begin position="97"/>
        <end position="115"/>
    </location>
</feature>
<keyword evidence="2" id="KW-1133">Transmembrane helix</keyword>
<keyword evidence="2" id="KW-0472">Membrane</keyword>
<dbReference type="PROSITE" id="PS51318">
    <property type="entry name" value="TAT"/>
    <property type="match status" value="1"/>
</dbReference>
<evidence type="ECO:0000259" key="3">
    <source>
        <dbReference type="Pfam" id="PF00174"/>
    </source>
</evidence>
<proteinExistence type="predicted"/>
<comment type="caution">
    <text evidence="4">The sequence shown here is derived from an EMBL/GenBank/DDBJ whole genome shotgun (WGS) entry which is preliminary data.</text>
</comment>
<dbReference type="InterPro" id="IPR006311">
    <property type="entry name" value="TAT_signal"/>
</dbReference>
<keyword evidence="2" id="KW-0812">Transmembrane</keyword>
<name>A0A538UAL8_UNCEI</name>
<dbReference type="InterPro" id="IPR036374">
    <property type="entry name" value="OxRdtase_Mopterin-bd_sf"/>
</dbReference>
<evidence type="ECO:0000313" key="5">
    <source>
        <dbReference type="Proteomes" id="UP000319771"/>
    </source>
</evidence>
<sequence length="356" mass="38661">MSERDPDEERAENEGMPPPRDAVNATGGGVPPARDDMPPTPGAMPSSGDATLRPEEGTSAEPPPPPPAPRPGFLAERPEVERDVPRRALAAATRRDFLLLAGGVLATAAGAWWLLPDATRARLVGMSGRDHLDSLAARVGLSRARRERTLDRALTFDDDVAEALTSPDRRVRTYARSEVTPLRNNFHGQTPGPEILAGWSLTLSGLASRRVERLPLATLLARFPLHGQVTRLVCVEGWSAVAWWGGLRFADLLAAFPPAPSARWAALRSVVSLDAYGRPEPYYVSIDLKTARHPQTLLATHHDGRPLTLAHGAPLRLVAPMKLGLKNIKALTDIAYSADEPADYWNERGYSKYDGL</sequence>
<dbReference type="SUPFAM" id="SSF56524">
    <property type="entry name" value="Oxidoreductase molybdopterin-binding domain"/>
    <property type="match status" value="1"/>
</dbReference>
<evidence type="ECO:0000256" key="1">
    <source>
        <dbReference type="SAM" id="MobiDB-lite"/>
    </source>
</evidence>
<dbReference type="AlphaFoldDB" id="A0A538UAL8"/>
<protein>
    <recommendedName>
        <fullName evidence="3">Oxidoreductase molybdopterin-binding domain-containing protein</fullName>
    </recommendedName>
</protein>
<feature type="compositionally biased region" description="Pro residues" evidence="1">
    <location>
        <begin position="61"/>
        <end position="70"/>
    </location>
</feature>
<dbReference type="PANTHER" id="PTHR43032">
    <property type="entry name" value="PROTEIN-METHIONINE-SULFOXIDE REDUCTASE"/>
    <property type="match status" value="1"/>
</dbReference>
<feature type="region of interest" description="Disordered" evidence="1">
    <location>
        <begin position="1"/>
        <end position="74"/>
    </location>
</feature>